<evidence type="ECO:0000259" key="4">
    <source>
        <dbReference type="PROSITE" id="PS50995"/>
    </source>
</evidence>
<dbReference type="InterPro" id="IPR036388">
    <property type="entry name" value="WH-like_DNA-bd_sf"/>
</dbReference>
<dbReference type="PANTHER" id="PTHR33164:SF99">
    <property type="entry name" value="MARR FAMILY REGULATORY PROTEIN"/>
    <property type="match status" value="1"/>
</dbReference>
<name>A0A9W6S4V1_9ACTN</name>
<comment type="caution">
    <text evidence="5">The sequence shown here is derived from an EMBL/GenBank/DDBJ whole genome shotgun (WGS) entry which is preliminary data.</text>
</comment>
<evidence type="ECO:0000256" key="1">
    <source>
        <dbReference type="ARBA" id="ARBA00023015"/>
    </source>
</evidence>
<dbReference type="GO" id="GO:0003700">
    <property type="term" value="F:DNA-binding transcription factor activity"/>
    <property type="evidence" value="ECO:0007669"/>
    <property type="project" value="InterPro"/>
</dbReference>
<evidence type="ECO:0000313" key="6">
    <source>
        <dbReference type="Proteomes" id="UP001165074"/>
    </source>
</evidence>
<organism evidence="5 6">
    <name type="scientific">Actinoallomurus iriomotensis</name>
    <dbReference type="NCBI Taxonomy" id="478107"/>
    <lineage>
        <taxon>Bacteria</taxon>
        <taxon>Bacillati</taxon>
        <taxon>Actinomycetota</taxon>
        <taxon>Actinomycetes</taxon>
        <taxon>Streptosporangiales</taxon>
        <taxon>Thermomonosporaceae</taxon>
        <taxon>Actinoallomurus</taxon>
    </lineage>
</organism>
<evidence type="ECO:0000256" key="3">
    <source>
        <dbReference type="ARBA" id="ARBA00023163"/>
    </source>
</evidence>
<evidence type="ECO:0000256" key="2">
    <source>
        <dbReference type="ARBA" id="ARBA00023125"/>
    </source>
</evidence>
<feature type="domain" description="HTH marR-type" evidence="4">
    <location>
        <begin position="13"/>
        <end position="135"/>
    </location>
</feature>
<keyword evidence="1" id="KW-0805">Transcription regulation</keyword>
<dbReference type="InterPro" id="IPR039422">
    <property type="entry name" value="MarR/SlyA-like"/>
</dbReference>
<dbReference type="InterPro" id="IPR023187">
    <property type="entry name" value="Tscrpt_reg_MarR-type_CS"/>
</dbReference>
<dbReference type="InterPro" id="IPR000835">
    <property type="entry name" value="HTH_MarR-typ"/>
</dbReference>
<dbReference type="GO" id="GO:0006950">
    <property type="term" value="P:response to stress"/>
    <property type="evidence" value="ECO:0007669"/>
    <property type="project" value="TreeGrafter"/>
</dbReference>
<dbReference type="AlphaFoldDB" id="A0A9W6S4V1"/>
<keyword evidence="6" id="KW-1185">Reference proteome</keyword>
<dbReference type="InterPro" id="IPR036390">
    <property type="entry name" value="WH_DNA-bd_sf"/>
</dbReference>
<keyword evidence="3" id="KW-0804">Transcription</keyword>
<dbReference type="PROSITE" id="PS50995">
    <property type="entry name" value="HTH_MARR_2"/>
    <property type="match status" value="1"/>
</dbReference>
<dbReference type="GO" id="GO:0003677">
    <property type="term" value="F:DNA binding"/>
    <property type="evidence" value="ECO:0007669"/>
    <property type="project" value="UniProtKB-KW"/>
</dbReference>
<dbReference type="PANTHER" id="PTHR33164">
    <property type="entry name" value="TRANSCRIPTIONAL REGULATOR, MARR FAMILY"/>
    <property type="match status" value="1"/>
</dbReference>
<dbReference type="Proteomes" id="UP001165074">
    <property type="component" value="Unassembled WGS sequence"/>
</dbReference>
<gene>
    <name evidence="5" type="ORF">Airi02_051070</name>
</gene>
<evidence type="ECO:0000313" key="5">
    <source>
        <dbReference type="EMBL" id="GLY87178.1"/>
    </source>
</evidence>
<dbReference type="Pfam" id="PF01047">
    <property type="entry name" value="MarR"/>
    <property type="match status" value="1"/>
</dbReference>
<dbReference type="SMART" id="SM00347">
    <property type="entry name" value="HTH_MARR"/>
    <property type="match status" value="1"/>
</dbReference>
<dbReference type="EMBL" id="BSTK01000007">
    <property type="protein sequence ID" value="GLY87178.1"/>
    <property type="molecule type" value="Genomic_DNA"/>
</dbReference>
<protein>
    <submittedName>
        <fullName evidence="5">MarR family transcriptional regulator</fullName>
    </submittedName>
</protein>
<reference evidence="5" key="1">
    <citation type="submission" date="2023-03" db="EMBL/GenBank/DDBJ databases">
        <title>Actinoallomurus iriomotensis NBRC 103684.</title>
        <authorList>
            <person name="Ichikawa N."/>
            <person name="Sato H."/>
            <person name="Tonouchi N."/>
        </authorList>
    </citation>
    <scope>NUCLEOTIDE SEQUENCE</scope>
    <source>
        <strain evidence="5">NBRC 103684</strain>
    </source>
</reference>
<dbReference type="SUPFAM" id="SSF46785">
    <property type="entry name" value="Winged helix' DNA-binding domain"/>
    <property type="match status" value="1"/>
</dbReference>
<sequence>MSDAGEEAVVRRWRDLLACYSTVSCALDRALQDAHGIGMSEFEALDRLVDATCEQRRMHDLAGDMYLSQSALSRTVARLERAGLVGRTMCADDRRAIFVTLTEAGRERHAQARRTQRAVLAEHLAPEPEPARAGA</sequence>
<proteinExistence type="predicted"/>
<dbReference type="RefSeq" id="WP_285576011.1">
    <property type="nucleotide sequence ID" value="NZ_BSTK01000007.1"/>
</dbReference>
<dbReference type="PROSITE" id="PS01117">
    <property type="entry name" value="HTH_MARR_1"/>
    <property type="match status" value="1"/>
</dbReference>
<keyword evidence="2" id="KW-0238">DNA-binding</keyword>
<dbReference type="Gene3D" id="1.10.10.10">
    <property type="entry name" value="Winged helix-like DNA-binding domain superfamily/Winged helix DNA-binding domain"/>
    <property type="match status" value="1"/>
</dbReference>
<accession>A0A9W6S4V1</accession>